<dbReference type="RefSeq" id="WP_116572814.1">
    <property type="nucleotide sequence ID" value="NZ_QDGZ01000005.1"/>
</dbReference>
<dbReference type="EMBL" id="QDGZ01000005">
    <property type="protein sequence ID" value="PVG82509.1"/>
    <property type="molecule type" value="Genomic_DNA"/>
</dbReference>
<keyword evidence="1" id="KW-0812">Transmembrane</keyword>
<evidence type="ECO:0000313" key="3">
    <source>
        <dbReference type="Proteomes" id="UP000246018"/>
    </source>
</evidence>
<comment type="caution">
    <text evidence="2">The sequence shown here is derived from an EMBL/GenBank/DDBJ whole genome shotgun (WGS) entry which is preliminary data.</text>
</comment>
<protein>
    <submittedName>
        <fullName evidence="2">DUF4229 domain-containing protein</fullName>
    </submittedName>
</protein>
<sequence length="86" mass="9721">MKEFLVYTGMRIVVFVGSLLLVVGVWSLFTDRVNGLIAVIVALAVSGVASYFLLRRQREAFARRVEERAARATAAFEERKAREDEE</sequence>
<keyword evidence="1" id="KW-0472">Membrane</keyword>
<dbReference type="Proteomes" id="UP000246018">
    <property type="component" value="Unassembled WGS sequence"/>
</dbReference>
<feature type="transmembrane region" description="Helical" evidence="1">
    <location>
        <begin position="12"/>
        <end position="29"/>
    </location>
</feature>
<gene>
    <name evidence="2" type="ORF">DDE18_13760</name>
</gene>
<evidence type="ECO:0000313" key="2">
    <source>
        <dbReference type="EMBL" id="PVG82509.1"/>
    </source>
</evidence>
<name>A0A2T8F9Y7_9ACTN</name>
<dbReference type="InterPro" id="IPR025323">
    <property type="entry name" value="DUF4229"/>
</dbReference>
<proteinExistence type="predicted"/>
<keyword evidence="3" id="KW-1185">Reference proteome</keyword>
<keyword evidence="1" id="KW-1133">Transmembrane helix</keyword>
<feature type="transmembrane region" description="Helical" evidence="1">
    <location>
        <begin position="35"/>
        <end position="54"/>
    </location>
</feature>
<evidence type="ECO:0000256" key="1">
    <source>
        <dbReference type="SAM" id="Phobius"/>
    </source>
</evidence>
<dbReference type="AlphaFoldDB" id="A0A2T8F9Y7"/>
<reference evidence="2 3" key="1">
    <citation type="submission" date="2018-04" db="EMBL/GenBank/DDBJ databases">
        <title>Genome of Nocardioides gansuensis WSJ-1.</title>
        <authorList>
            <person name="Wu S."/>
            <person name="Wang G."/>
        </authorList>
    </citation>
    <scope>NUCLEOTIDE SEQUENCE [LARGE SCALE GENOMIC DNA]</scope>
    <source>
        <strain evidence="2 3">WSJ-1</strain>
    </source>
</reference>
<organism evidence="2 3">
    <name type="scientific">Nocardioides gansuensis</name>
    <dbReference type="NCBI Taxonomy" id="2138300"/>
    <lineage>
        <taxon>Bacteria</taxon>
        <taxon>Bacillati</taxon>
        <taxon>Actinomycetota</taxon>
        <taxon>Actinomycetes</taxon>
        <taxon>Propionibacteriales</taxon>
        <taxon>Nocardioidaceae</taxon>
        <taxon>Nocardioides</taxon>
    </lineage>
</organism>
<dbReference type="Pfam" id="PF14012">
    <property type="entry name" value="DUF4229"/>
    <property type="match status" value="1"/>
</dbReference>
<accession>A0A2T8F9Y7</accession>